<dbReference type="EMBL" id="CAWYQH010000119">
    <property type="protein sequence ID" value="CAK8690926.1"/>
    <property type="molecule type" value="Genomic_DNA"/>
</dbReference>
<comment type="caution">
    <text evidence="3">The sequence shown here is derived from an EMBL/GenBank/DDBJ whole genome shotgun (WGS) entry which is preliminary data.</text>
</comment>
<dbReference type="PANTHER" id="PTHR31691:SF1">
    <property type="entry name" value="ROTATIN"/>
    <property type="match status" value="1"/>
</dbReference>
<evidence type="ECO:0000256" key="1">
    <source>
        <dbReference type="SAM" id="MobiDB-lite"/>
    </source>
</evidence>
<dbReference type="InterPro" id="IPR030791">
    <property type="entry name" value="Rotatin"/>
</dbReference>
<feature type="region of interest" description="Disordered" evidence="1">
    <location>
        <begin position="338"/>
        <end position="401"/>
    </location>
</feature>
<accession>A0ABP0GGM1</accession>
<dbReference type="InterPro" id="IPR016024">
    <property type="entry name" value="ARM-type_fold"/>
</dbReference>
<feature type="region of interest" description="Disordered" evidence="1">
    <location>
        <begin position="1671"/>
        <end position="1695"/>
    </location>
</feature>
<feature type="compositionally biased region" description="Low complexity" evidence="1">
    <location>
        <begin position="357"/>
        <end position="373"/>
    </location>
</feature>
<feature type="domain" description="Rotatin N-terminal" evidence="2">
    <location>
        <begin position="23"/>
        <end position="119"/>
    </location>
</feature>
<name>A0ABP0GGM1_CLALP</name>
<sequence length="2339" mass="257329">MDSPTEAQGIDLLFRKLGHNITEIRIRALESILSKLDHGLLHDADIVQERQLMVRLLEWFNFQPSPKQDQVLRLLERLTKHSSACDLLVSIGGLQFLSRVRIDIDTNLRPQVDVVLDRLLHVADRDLLQASSAPKRCIYGKISEHDKEKEEVMPPPQANLNYGYFNLVEEPGADDTVSTITPPIPNTFGVNGDVMKASEPECLRFYEFPWHSLTGTDRHVLASTGASLCSPSAHLVRNACAFLLDVIFRDFPAEIFLQRPSIVQTLLTLIGSRPGGQLMTGALECLQALAEGLLCRLHFFQDPAFYCPRQGLPFHGGSKAGSQFSTLESFSEIELASRSEAEGVVRPERSGGDGRDGQSSSSSSSATTSTQATPLQRGRNHNPFGHSLNSLTWNSNGADDETENDITALRRSQIFAPQFCLSALTSALPSLKTDSARLALSLLQATSPLIHLLACLVRAKKLWQDRSTIAQSMHAQVRQLLEIVGDVLLYHYSLDSGVPSTTEAVETMEWVSKKWPASEARMHRLVYQAVAPMLLKLLHAVLPVDMCAREIKSSLSRALYVVACDEALRVSCSGNYEIAEAYLEQCSPEKFDIVQRIRKVVDSFTHTHMFLRDFEESHNSPATMETMELAESSMDGLPYHSDVTHLKLVLQAISQLFIQDSNLPGQSSLQSLSKRILLRLMAHPLVSIRRTIYEECLNIARAAINVTAAAETLGHTASRACRFLLDTEVLYELSCHGVGDSSRLVSHPAQELIALLLQGRLLMAEDVWHQFCFAVKPVFPILQAYTGETEILRSCINVFISPAEHPSEEWVVDCIRACLRGLMLKHRGSRSAAASRLQQILTKDDIVSHVTGLTDLLVVDTPLSLIPKDETDCFRIRRCVFQEEAVIRMLSVFRSTSTEASVRIGALRQLATMLDDPGLHKTFLANLGLESVIDKLKEMVQDELSVLTDDSKPALSACIMILKLILRTDMISREKLSHDRTLLIALLRAADLCRLSVASSIEVAVVIALLVFHELLRDCKRPLPDDAKVGGSKCETVELSLPASVVTRYQIPFLCPTHHAVSIYRTLACPPSPLCDPLTSGPPAAALRVGWNMARCDGDVVSLCEEQSQKEPEEYTSALDDIINLQLTEEDRLFLTFSHPTSASGALLDAVTSSQSHAAASHAFLLMRISLMSIVSAPYLIQSILHDFNKKWKGALVKFLQVAPSCYEDEVLLTNLASLLDEMLCIIETNNSGILDNITNPFVNWLVTDCILSSAKTHQMLGQSGSPILKVLESSEPLPEPVSSASNANEPHMSSVTVHRHLCKNILCLLSRIARMLPFEQNVEGTSMLTAEACECFHRELRTVILVRLRLADAPRFYDLPSMEVTLQCLVHISANRIACCNQNKQLLTDPISKILSQQLLGTLLEVVSAFHIGSGASSLSYMGKGVSRCATQCILHLAREMATFGITDWPNLLEYSVPSQSGQQEPRADKLGLEWLIPLWSARDPRTRFAGLAIATVAAKNRQGVITLSNGFQRCTGGLWNMALSVLLDHSECSAVRKQACDLLRNMMVYKFDAASAKGPSWQGPMVQDEATGSTITGLPALLALLHHAHVYDHLVLMLSSYHPESTVRSPIVILSSAPDRASDCGTSVVSIAGSGSNNSQSGMTPLTQISVSNAFPSISSVNKETFASSQVTNEASAQQTSDNNGDHLSSSPMASLPEEWRALTSPGLVASVCDLFCNFVSVAPHDTVNAIFQKDLIYCLNGLLNIERIEALFLKLSLPSNDDYNMEVKTDAAKKLRQKLLARDLLAQHKATTQLVTMCVVAERSVTPRLTSSETTVVKNILAVLKLQPVDDTWVDALARAHRASFEFIASTILQNIKNPLSATFKREWPAIYAGTKAILKKNTMQELTTSCLQALAVLLRSECMSTGMDLKPDVNLTWVLENTVSGDESNANELCQLLVGIFERLIVNPSAGIQGTAKLRLTAVSNALQNLFACSSIAQNAAVDYGFLERCLDELKQLQIKMSLHFTTSLANKCSVSSSLDSKSSVTIEECEIYVEPILLIISLLTNLLHGQVELKKQAIRAGVGQVLSQLWSWTSNFQNLLLALLKFLTSFTAHCPQASAMLASNHSSGQPSIATALVKLCREVHGSVLSRAKLSTPLLHVTFTVLVNCASSQESRAILWKMGLLELFPFAADRGQHPKRSKQQTFLLEHWLKLLLALSFHSDGQLNILKVKDIFHVLVELHGSNTNPKLVLLIIRNLCFHAPSKNRISSNAPLVRLLMTTLNEEENERKTAASSALLSLLCNNQKAKVHLKGAGLAQTLQNALARIALADKSDDYLSESSFKECLSTMLKFMQA</sequence>
<protein>
    <recommendedName>
        <fullName evidence="2">Rotatin N-terminal domain-containing protein</fullName>
    </recommendedName>
</protein>
<feature type="compositionally biased region" description="Polar residues" evidence="1">
    <location>
        <begin position="387"/>
        <end position="397"/>
    </location>
</feature>
<dbReference type="Gene3D" id="1.25.10.10">
    <property type="entry name" value="Leucine-rich Repeat Variant"/>
    <property type="match status" value="1"/>
</dbReference>
<evidence type="ECO:0000313" key="4">
    <source>
        <dbReference type="Proteomes" id="UP001642483"/>
    </source>
</evidence>
<reference evidence="3 4" key="1">
    <citation type="submission" date="2024-02" db="EMBL/GenBank/DDBJ databases">
        <authorList>
            <person name="Daric V."/>
            <person name="Darras S."/>
        </authorList>
    </citation>
    <scope>NUCLEOTIDE SEQUENCE [LARGE SCALE GENOMIC DNA]</scope>
</reference>
<evidence type="ECO:0000259" key="2">
    <source>
        <dbReference type="Pfam" id="PF14726"/>
    </source>
</evidence>
<keyword evidence="4" id="KW-1185">Reference proteome</keyword>
<proteinExistence type="predicted"/>
<gene>
    <name evidence="3" type="ORF">CVLEPA_LOCUS23473</name>
</gene>
<feature type="compositionally biased region" description="Basic and acidic residues" evidence="1">
    <location>
        <begin position="338"/>
        <end position="356"/>
    </location>
</feature>
<dbReference type="PANTHER" id="PTHR31691">
    <property type="entry name" value="ROTATIN"/>
    <property type="match status" value="1"/>
</dbReference>
<evidence type="ECO:0000313" key="3">
    <source>
        <dbReference type="EMBL" id="CAK8690926.1"/>
    </source>
</evidence>
<dbReference type="InterPro" id="IPR011989">
    <property type="entry name" value="ARM-like"/>
</dbReference>
<dbReference type="Pfam" id="PF14726">
    <property type="entry name" value="RTTN_N"/>
    <property type="match status" value="1"/>
</dbReference>
<organism evidence="3 4">
    <name type="scientific">Clavelina lepadiformis</name>
    <name type="common">Light-bulb sea squirt</name>
    <name type="synonym">Ascidia lepadiformis</name>
    <dbReference type="NCBI Taxonomy" id="159417"/>
    <lineage>
        <taxon>Eukaryota</taxon>
        <taxon>Metazoa</taxon>
        <taxon>Chordata</taxon>
        <taxon>Tunicata</taxon>
        <taxon>Ascidiacea</taxon>
        <taxon>Aplousobranchia</taxon>
        <taxon>Clavelinidae</taxon>
        <taxon>Clavelina</taxon>
    </lineage>
</organism>
<dbReference type="Proteomes" id="UP001642483">
    <property type="component" value="Unassembled WGS sequence"/>
</dbReference>
<dbReference type="SUPFAM" id="SSF48371">
    <property type="entry name" value="ARM repeat"/>
    <property type="match status" value="2"/>
</dbReference>
<dbReference type="InterPro" id="IPR029249">
    <property type="entry name" value="Rotatin_N"/>
</dbReference>